<evidence type="ECO:0000256" key="4">
    <source>
        <dbReference type="ARBA" id="ARBA00022741"/>
    </source>
</evidence>
<keyword evidence="3" id="KW-0536">Nodulation</keyword>
<dbReference type="InterPro" id="IPR050763">
    <property type="entry name" value="ABC_transporter_ATP-binding"/>
</dbReference>
<dbReference type="Proteomes" id="UP000182057">
    <property type="component" value="Unassembled WGS sequence"/>
</dbReference>
<name>A0A1D3UPC0_TANFO</name>
<dbReference type="CDD" id="cd03263">
    <property type="entry name" value="ABC_subfamily_A"/>
    <property type="match status" value="1"/>
</dbReference>
<sequence length="253" mass="28235">MTPSMIDIRKLRKTYRGAAHPSVDGLTLHVSEGDLFGLLGPNGAGKTTILSVLCGLCPYDTGEVKIGGLDVRCEMRRIRRMIGIVPQEIALYPELTLRENLHFFGGIQGISSDTLRERIDNYIERFDLIPHLSKKTAYLSGGMKRKVNLIVAMLHRPRVLFLDEPTVGVDVLSKQEIVAHLQVLHREGMTIVYTSHDMAEAEKLCTQVVLMDRGRIVCEGSPAELQNRTGRASLEELFMARTGLMYEYPGANI</sequence>
<dbReference type="InterPro" id="IPR003439">
    <property type="entry name" value="ABC_transporter-like_ATP-bd"/>
</dbReference>
<gene>
    <name evidence="7" type="primary">ybhF_1</name>
    <name evidence="7" type="ORF">TFUB20_01567</name>
</gene>
<dbReference type="SUPFAM" id="SSF52540">
    <property type="entry name" value="P-loop containing nucleoside triphosphate hydrolases"/>
    <property type="match status" value="1"/>
</dbReference>
<keyword evidence="5 7" id="KW-0067">ATP-binding</keyword>
<dbReference type="InterPro" id="IPR003593">
    <property type="entry name" value="AAA+_ATPase"/>
</dbReference>
<evidence type="ECO:0000256" key="1">
    <source>
        <dbReference type="ARBA" id="ARBA00005417"/>
    </source>
</evidence>
<dbReference type="PANTHER" id="PTHR42711">
    <property type="entry name" value="ABC TRANSPORTER ATP-BINDING PROTEIN"/>
    <property type="match status" value="1"/>
</dbReference>
<protein>
    <submittedName>
        <fullName evidence="7">Putative ABC transporter ATP-binding protein YbhF</fullName>
    </submittedName>
</protein>
<dbReference type="SMART" id="SM00382">
    <property type="entry name" value="AAA"/>
    <property type="match status" value="1"/>
</dbReference>
<feature type="domain" description="ABC transporter" evidence="6">
    <location>
        <begin position="6"/>
        <end position="238"/>
    </location>
</feature>
<dbReference type="PANTHER" id="PTHR42711:SF5">
    <property type="entry name" value="ABC TRANSPORTER ATP-BINDING PROTEIN NATA"/>
    <property type="match status" value="1"/>
</dbReference>
<dbReference type="PROSITE" id="PS50893">
    <property type="entry name" value="ABC_TRANSPORTER_2"/>
    <property type="match status" value="1"/>
</dbReference>
<evidence type="ECO:0000259" key="6">
    <source>
        <dbReference type="PROSITE" id="PS50893"/>
    </source>
</evidence>
<comment type="similarity">
    <text evidence="1">Belongs to the ABC transporter superfamily.</text>
</comment>
<evidence type="ECO:0000313" key="7">
    <source>
        <dbReference type="EMBL" id="SCQ22012.1"/>
    </source>
</evidence>
<dbReference type="AlphaFoldDB" id="A0A1D3UPC0"/>
<proteinExistence type="inferred from homology"/>
<dbReference type="InterPro" id="IPR027417">
    <property type="entry name" value="P-loop_NTPase"/>
</dbReference>
<dbReference type="RefSeq" id="WP_074449888.1">
    <property type="nucleotide sequence ID" value="NZ_FMMM01000056.1"/>
</dbReference>
<dbReference type="GO" id="GO:0005524">
    <property type="term" value="F:ATP binding"/>
    <property type="evidence" value="ECO:0007669"/>
    <property type="project" value="UniProtKB-KW"/>
</dbReference>
<dbReference type="Pfam" id="PF00005">
    <property type="entry name" value="ABC_tran"/>
    <property type="match status" value="1"/>
</dbReference>
<accession>A0A1D3UPC0</accession>
<evidence type="ECO:0000256" key="2">
    <source>
        <dbReference type="ARBA" id="ARBA00022448"/>
    </source>
</evidence>
<evidence type="ECO:0000256" key="5">
    <source>
        <dbReference type="ARBA" id="ARBA00022840"/>
    </source>
</evidence>
<dbReference type="EMBL" id="FMMM01000056">
    <property type="protein sequence ID" value="SCQ22012.1"/>
    <property type="molecule type" value="Genomic_DNA"/>
</dbReference>
<dbReference type="PROSITE" id="PS00211">
    <property type="entry name" value="ABC_TRANSPORTER_1"/>
    <property type="match status" value="1"/>
</dbReference>
<evidence type="ECO:0000256" key="3">
    <source>
        <dbReference type="ARBA" id="ARBA00022458"/>
    </source>
</evidence>
<dbReference type="GO" id="GO:0016887">
    <property type="term" value="F:ATP hydrolysis activity"/>
    <property type="evidence" value="ECO:0007669"/>
    <property type="project" value="InterPro"/>
</dbReference>
<dbReference type="Gene3D" id="3.40.50.300">
    <property type="entry name" value="P-loop containing nucleotide triphosphate hydrolases"/>
    <property type="match status" value="1"/>
</dbReference>
<keyword evidence="4" id="KW-0547">Nucleotide-binding</keyword>
<dbReference type="OrthoDB" id="9801987at2"/>
<organism evidence="7">
    <name type="scientific">Tannerella forsythia</name>
    <name type="common">Bacteroides forsythus</name>
    <dbReference type="NCBI Taxonomy" id="28112"/>
    <lineage>
        <taxon>Bacteria</taxon>
        <taxon>Pseudomonadati</taxon>
        <taxon>Bacteroidota</taxon>
        <taxon>Bacteroidia</taxon>
        <taxon>Bacteroidales</taxon>
        <taxon>Tannerellaceae</taxon>
        <taxon>Tannerella</taxon>
    </lineage>
</organism>
<keyword evidence="2" id="KW-0813">Transport</keyword>
<reference evidence="7" key="1">
    <citation type="submission" date="2016-09" db="EMBL/GenBank/DDBJ databases">
        <authorList>
            <person name="Capua I."/>
            <person name="De Benedictis P."/>
            <person name="Joannis T."/>
            <person name="Lombin L.H."/>
            <person name="Cattoli G."/>
        </authorList>
    </citation>
    <scope>NUCLEOTIDE SEQUENCE [LARGE SCALE GENOMIC DNA]</scope>
    <source>
        <strain evidence="7">UB20</strain>
    </source>
</reference>
<dbReference type="InterPro" id="IPR017871">
    <property type="entry name" value="ABC_transporter-like_CS"/>
</dbReference>